<sequence length="157" mass="17106">MWAAGELGTVTESQVREAICTGLSVDQQIADAVIADMWEQYLGVANMELIEYAARLRPRFRTGLLSNSFVGARERESAAYRFEELVDDIVYSHEVGMAKPNPEIYLLACHRLGVQPSEAVFVDDSEVAVSGAESVGITAVLHESNARTISTVDALLS</sequence>
<dbReference type="SUPFAM" id="SSF56784">
    <property type="entry name" value="HAD-like"/>
    <property type="match status" value="1"/>
</dbReference>
<dbReference type="EMBL" id="PSZC01000002">
    <property type="protein sequence ID" value="PPJ39507.1"/>
    <property type="molecule type" value="Genomic_DNA"/>
</dbReference>
<dbReference type="PANTHER" id="PTHR43611:SF3">
    <property type="entry name" value="FLAVIN MONONUCLEOTIDE HYDROLASE 1, CHLOROPLATIC"/>
    <property type="match status" value="1"/>
</dbReference>
<gene>
    <name evidence="1" type="ORF">C5E45_05140</name>
</gene>
<organism evidence="1 2">
    <name type="scientific">Nocardia nova</name>
    <dbReference type="NCBI Taxonomy" id="37330"/>
    <lineage>
        <taxon>Bacteria</taxon>
        <taxon>Bacillati</taxon>
        <taxon>Actinomycetota</taxon>
        <taxon>Actinomycetes</taxon>
        <taxon>Mycobacteriales</taxon>
        <taxon>Nocardiaceae</taxon>
        <taxon>Nocardia</taxon>
    </lineage>
</organism>
<protein>
    <recommendedName>
        <fullName evidence="3">Hydrolase</fullName>
    </recommendedName>
</protein>
<dbReference type="Pfam" id="PF00702">
    <property type="entry name" value="Hydrolase"/>
    <property type="match status" value="1"/>
</dbReference>
<comment type="caution">
    <text evidence="1">The sequence shown here is derived from an EMBL/GenBank/DDBJ whole genome shotgun (WGS) entry which is preliminary data.</text>
</comment>
<dbReference type="Proteomes" id="UP000239874">
    <property type="component" value="Unassembled WGS sequence"/>
</dbReference>
<dbReference type="AlphaFoldDB" id="A0A2S6AW76"/>
<dbReference type="InterPro" id="IPR023214">
    <property type="entry name" value="HAD_sf"/>
</dbReference>
<accession>A0A2S6AW76</accession>
<dbReference type="InterPro" id="IPR036412">
    <property type="entry name" value="HAD-like_sf"/>
</dbReference>
<dbReference type="PRINTS" id="PR00413">
    <property type="entry name" value="HADHALOGNASE"/>
</dbReference>
<proteinExistence type="predicted"/>
<name>A0A2S6AW76_9NOCA</name>
<evidence type="ECO:0008006" key="3">
    <source>
        <dbReference type="Google" id="ProtNLM"/>
    </source>
</evidence>
<dbReference type="Gene3D" id="3.40.50.1000">
    <property type="entry name" value="HAD superfamily/HAD-like"/>
    <property type="match status" value="1"/>
</dbReference>
<dbReference type="NCBIfam" id="TIGR01549">
    <property type="entry name" value="HAD-SF-IA-v1"/>
    <property type="match status" value="1"/>
</dbReference>
<reference evidence="1 2" key="1">
    <citation type="submission" date="2018-02" db="EMBL/GenBank/DDBJ databases">
        <title>8 Nocardia nova and 1 Nocardia cyriacigeorgica strain used for evolution to TMP-SMX.</title>
        <authorList>
            <person name="Mehta H."/>
            <person name="Weng J."/>
            <person name="Shamoo Y."/>
        </authorList>
    </citation>
    <scope>NUCLEOTIDE SEQUENCE [LARGE SCALE GENOMIC DNA]</scope>
    <source>
        <strain evidence="1 2">MDA3139</strain>
    </source>
</reference>
<dbReference type="InterPro" id="IPR006439">
    <property type="entry name" value="HAD-SF_hydro_IA"/>
</dbReference>
<evidence type="ECO:0000313" key="1">
    <source>
        <dbReference type="EMBL" id="PPJ39507.1"/>
    </source>
</evidence>
<evidence type="ECO:0000313" key="2">
    <source>
        <dbReference type="Proteomes" id="UP000239874"/>
    </source>
</evidence>
<dbReference type="PANTHER" id="PTHR43611">
    <property type="entry name" value="ALPHA-D-GLUCOSE 1-PHOSPHATE PHOSPHATASE"/>
    <property type="match status" value="1"/>
</dbReference>
<dbReference type="NCBIfam" id="TIGR01509">
    <property type="entry name" value="HAD-SF-IA-v3"/>
    <property type="match status" value="1"/>
</dbReference>